<organism evidence="7 8">
    <name type="scientific">Eptatretus burgeri</name>
    <name type="common">Inshore hagfish</name>
    <dbReference type="NCBI Taxonomy" id="7764"/>
    <lineage>
        <taxon>Eukaryota</taxon>
        <taxon>Metazoa</taxon>
        <taxon>Chordata</taxon>
        <taxon>Craniata</taxon>
        <taxon>Vertebrata</taxon>
        <taxon>Cyclostomata</taxon>
        <taxon>Myxini</taxon>
        <taxon>Myxiniformes</taxon>
        <taxon>Myxinidae</taxon>
        <taxon>Eptatretinae</taxon>
        <taxon>Eptatretus</taxon>
    </lineage>
</organism>
<dbReference type="Proteomes" id="UP000694388">
    <property type="component" value="Unplaced"/>
</dbReference>
<dbReference type="Gene3D" id="2.60.120.40">
    <property type="match status" value="1"/>
</dbReference>
<dbReference type="AlphaFoldDB" id="A0A8C4Q4C5"/>
<dbReference type="InterPro" id="IPR021184">
    <property type="entry name" value="TNF_CS"/>
</dbReference>
<comment type="similarity">
    <text evidence="2">Belongs to the tumor necrosis factor family.</text>
</comment>
<evidence type="ECO:0000259" key="6">
    <source>
        <dbReference type="PROSITE" id="PS50049"/>
    </source>
</evidence>
<reference evidence="7" key="2">
    <citation type="submission" date="2025-09" db="UniProtKB">
        <authorList>
            <consortium name="Ensembl"/>
        </authorList>
    </citation>
    <scope>IDENTIFICATION</scope>
</reference>
<keyword evidence="3" id="KW-0202">Cytokine</keyword>
<reference evidence="7" key="1">
    <citation type="submission" date="2025-08" db="UniProtKB">
        <authorList>
            <consortium name="Ensembl"/>
        </authorList>
    </citation>
    <scope>IDENTIFICATION</scope>
</reference>
<proteinExistence type="inferred from homology"/>
<dbReference type="OMA" id="PLCIRRS"/>
<evidence type="ECO:0000256" key="5">
    <source>
        <dbReference type="SAM" id="Phobius"/>
    </source>
</evidence>
<dbReference type="PROSITE" id="PS00251">
    <property type="entry name" value="THD_1"/>
    <property type="match status" value="1"/>
</dbReference>
<feature type="domain" description="THD" evidence="6">
    <location>
        <begin position="100"/>
        <end position="250"/>
    </location>
</feature>
<dbReference type="Pfam" id="PF00229">
    <property type="entry name" value="TNF"/>
    <property type="match status" value="1"/>
</dbReference>
<dbReference type="InterPro" id="IPR006053">
    <property type="entry name" value="TNF"/>
</dbReference>
<keyword evidence="8" id="KW-1185">Reference proteome</keyword>
<keyword evidence="5" id="KW-1133">Transmembrane helix</keyword>
<evidence type="ECO:0000256" key="1">
    <source>
        <dbReference type="ARBA" id="ARBA00004370"/>
    </source>
</evidence>
<sequence length="252" mass="28626">MCPPNKTYDVESCLSAVKQPAADNYKRRCSGCFFAGCCLALFGLFTLALSIYFLLHVSKSAQDNLSKGVEEDKDHMLEKFQNGKTAHEYISQTRSTVSNFAAHLTGKVVDKDRMNWEDKQGLAFRKGMDYKDGSLYIPQDGVYYVYSQVYFIYNGCKNGYIDLNKHIKTVTHSVNYSLEDEFQPEKLLESRHSACQVPANTDGDSGYWSQTSYQGGLFKLKKGYRLNVIVSMMDLVDFDENKTFFGAFFVSE</sequence>
<dbReference type="PROSITE" id="PS50049">
    <property type="entry name" value="THD_2"/>
    <property type="match status" value="1"/>
</dbReference>
<evidence type="ECO:0000256" key="2">
    <source>
        <dbReference type="ARBA" id="ARBA00008670"/>
    </source>
</evidence>
<dbReference type="GO" id="GO:0005164">
    <property type="term" value="F:tumor necrosis factor receptor binding"/>
    <property type="evidence" value="ECO:0007669"/>
    <property type="project" value="InterPro"/>
</dbReference>
<dbReference type="PRINTS" id="PR01234">
    <property type="entry name" value="TNECROSISFCT"/>
</dbReference>
<dbReference type="SUPFAM" id="SSF49842">
    <property type="entry name" value="TNF-like"/>
    <property type="match status" value="1"/>
</dbReference>
<feature type="transmembrane region" description="Helical" evidence="5">
    <location>
        <begin position="32"/>
        <end position="55"/>
    </location>
</feature>
<dbReference type="InterPro" id="IPR006052">
    <property type="entry name" value="TNF_dom"/>
</dbReference>
<evidence type="ECO:0000256" key="4">
    <source>
        <dbReference type="ARBA" id="ARBA00023136"/>
    </source>
</evidence>
<dbReference type="Ensembl" id="ENSEBUT00000010237.1">
    <property type="protein sequence ID" value="ENSEBUP00000009708.1"/>
    <property type="gene ID" value="ENSEBUG00000006234.1"/>
</dbReference>
<name>A0A8C4Q4C5_EPTBU</name>
<protein>
    <recommendedName>
        <fullName evidence="6">THD domain-containing protein</fullName>
    </recommendedName>
</protein>
<accession>A0A8C4Q4C5</accession>
<dbReference type="GO" id="GO:0006955">
    <property type="term" value="P:immune response"/>
    <property type="evidence" value="ECO:0007669"/>
    <property type="project" value="InterPro"/>
</dbReference>
<dbReference type="CDD" id="cd00184">
    <property type="entry name" value="TNF"/>
    <property type="match status" value="1"/>
</dbReference>
<dbReference type="InterPro" id="IPR008983">
    <property type="entry name" value="Tumour_necrosis_fac-like_dom"/>
</dbReference>
<dbReference type="GO" id="GO:0005615">
    <property type="term" value="C:extracellular space"/>
    <property type="evidence" value="ECO:0007669"/>
    <property type="project" value="UniProtKB-KW"/>
</dbReference>
<dbReference type="PANTHER" id="PTHR11471:SF13">
    <property type="entry name" value="TNF FAMILY PROFILE DOMAIN-CONTAINING PROTEIN"/>
    <property type="match status" value="1"/>
</dbReference>
<evidence type="ECO:0000313" key="7">
    <source>
        <dbReference type="Ensembl" id="ENSEBUP00000009708.1"/>
    </source>
</evidence>
<dbReference type="SMART" id="SM00207">
    <property type="entry name" value="TNF"/>
    <property type="match status" value="1"/>
</dbReference>
<evidence type="ECO:0000313" key="8">
    <source>
        <dbReference type="Proteomes" id="UP000694388"/>
    </source>
</evidence>
<dbReference type="GO" id="GO:0016020">
    <property type="term" value="C:membrane"/>
    <property type="evidence" value="ECO:0007669"/>
    <property type="project" value="UniProtKB-SubCell"/>
</dbReference>
<evidence type="ECO:0000256" key="3">
    <source>
        <dbReference type="ARBA" id="ARBA00022514"/>
    </source>
</evidence>
<dbReference type="GO" id="GO:0005125">
    <property type="term" value="F:cytokine activity"/>
    <property type="evidence" value="ECO:0007669"/>
    <property type="project" value="UniProtKB-KW"/>
</dbReference>
<keyword evidence="4 5" id="KW-0472">Membrane</keyword>
<comment type="subcellular location">
    <subcellularLocation>
        <location evidence="1">Membrane</location>
    </subcellularLocation>
</comment>
<dbReference type="GeneTree" id="ENSGT01060000248544"/>
<keyword evidence="5" id="KW-0812">Transmembrane</keyword>
<dbReference type="PANTHER" id="PTHR11471">
    <property type="entry name" value="TUMOR NECROSIS FACTOR FAMILY MEMBER"/>
    <property type="match status" value="1"/>
</dbReference>